<evidence type="ECO:0008006" key="3">
    <source>
        <dbReference type="Google" id="ProtNLM"/>
    </source>
</evidence>
<accession>A0A5J4SRN3</accession>
<proteinExistence type="predicted"/>
<gene>
    <name evidence="1" type="ORF">EZS27_004562</name>
    <name evidence="2" type="ORF">EZS27_004595</name>
</gene>
<dbReference type="AlphaFoldDB" id="A0A5J4SRN3"/>
<name>A0A5J4SRN3_9ZZZZ</name>
<evidence type="ECO:0000313" key="2">
    <source>
        <dbReference type="EMBL" id="KAA6347983.1"/>
    </source>
</evidence>
<dbReference type="EMBL" id="SNRY01000080">
    <property type="protein sequence ID" value="KAA6347950.1"/>
    <property type="molecule type" value="Genomic_DNA"/>
</dbReference>
<protein>
    <recommendedName>
        <fullName evidence="3">Antitoxin</fullName>
    </recommendedName>
</protein>
<comment type="caution">
    <text evidence="2">The sequence shown here is derived from an EMBL/GenBank/DDBJ whole genome shotgun (WGS) entry which is preliminary data.</text>
</comment>
<evidence type="ECO:0000313" key="1">
    <source>
        <dbReference type="EMBL" id="KAA6347950.1"/>
    </source>
</evidence>
<sequence length="91" mass="10546">MVIISTQEFRDNQKKFFDLAEKERVIIKRKSKLVELVVTDKLSENPSPSGDPWFDNPENVREVERRCADIDSGKAKLIQIDVDNPWESILS</sequence>
<reference evidence="2" key="1">
    <citation type="submission" date="2019-03" db="EMBL/GenBank/DDBJ databases">
        <title>Single cell metagenomics reveals metabolic interactions within the superorganism composed of flagellate Streblomastix strix and complex community of Bacteroidetes bacteria on its surface.</title>
        <authorList>
            <person name="Treitli S.C."/>
            <person name="Kolisko M."/>
            <person name="Husnik F."/>
            <person name="Keeling P."/>
            <person name="Hampl V."/>
        </authorList>
    </citation>
    <scope>NUCLEOTIDE SEQUENCE</scope>
    <source>
        <strain evidence="2">STM</strain>
    </source>
</reference>
<organism evidence="2">
    <name type="scientific">termite gut metagenome</name>
    <dbReference type="NCBI Taxonomy" id="433724"/>
    <lineage>
        <taxon>unclassified sequences</taxon>
        <taxon>metagenomes</taxon>
        <taxon>organismal metagenomes</taxon>
    </lineage>
</organism>
<dbReference type="EMBL" id="SNRY01000080">
    <property type="protein sequence ID" value="KAA6347983.1"/>
    <property type="molecule type" value="Genomic_DNA"/>
</dbReference>